<keyword evidence="6 7" id="KW-0472">Membrane</keyword>
<evidence type="ECO:0000313" key="9">
    <source>
        <dbReference type="Proteomes" id="UP001459277"/>
    </source>
</evidence>
<dbReference type="InterPro" id="IPR050549">
    <property type="entry name" value="MFS_Trehalose_Transporter"/>
</dbReference>
<keyword evidence="3" id="KW-0762">Sugar transport</keyword>
<dbReference type="GO" id="GO:0016020">
    <property type="term" value="C:membrane"/>
    <property type="evidence" value="ECO:0007669"/>
    <property type="project" value="UniProtKB-SubCell"/>
</dbReference>
<dbReference type="Pfam" id="PF00083">
    <property type="entry name" value="Sugar_tr"/>
    <property type="match status" value="1"/>
</dbReference>
<comment type="similarity">
    <text evidence="2">Belongs to the major facilitator superfamily. Sugar transporter (TC 2.A.1.1) family.</text>
</comment>
<dbReference type="Proteomes" id="UP001459277">
    <property type="component" value="Unassembled WGS sequence"/>
</dbReference>
<dbReference type="Gene3D" id="1.20.1250.20">
    <property type="entry name" value="MFS general substrate transporter like domains"/>
    <property type="match status" value="1"/>
</dbReference>
<evidence type="ECO:0000256" key="7">
    <source>
        <dbReference type="SAM" id="Phobius"/>
    </source>
</evidence>
<accession>A0AAW2CES2</accession>
<evidence type="ECO:0000313" key="8">
    <source>
        <dbReference type="EMBL" id="KAK9995515.1"/>
    </source>
</evidence>
<dbReference type="SUPFAM" id="SSF103473">
    <property type="entry name" value="MFS general substrate transporter"/>
    <property type="match status" value="1"/>
</dbReference>
<feature type="transmembrane region" description="Helical" evidence="7">
    <location>
        <begin position="96"/>
        <end position="116"/>
    </location>
</feature>
<feature type="transmembrane region" description="Helical" evidence="7">
    <location>
        <begin position="284"/>
        <end position="303"/>
    </location>
</feature>
<reference evidence="8 9" key="1">
    <citation type="submission" date="2024-01" db="EMBL/GenBank/DDBJ databases">
        <title>A telomere-to-telomere, gap-free genome of sweet tea (Lithocarpus litseifolius).</title>
        <authorList>
            <person name="Zhou J."/>
        </authorList>
    </citation>
    <scope>NUCLEOTIDE SEQUENCE [LARGE SCALE GENOMIC DNA]</scope>
    <source>
        <strain evidence="8">Zhou-2022a</strain>
        <tissue evidence="8">Leaf</tissue>
    </source>
</reference>
<feature type="transmembrane region" description="Helical" evidence="7">
    <location>
        <begin position="251"/>
        <end position="272"/>
    </location>
</feature>
<name>A0AAW2CES2_9ROSI</name>
<proteinExistence type="inferred from homology"/>
<feature type="transmembrane region" description="Helical" evidence="7">
    <location>
        <begin position="164"/>
        <end position="183"/>
    </location>
</feature>
<evidence type="ECO:0000256" key="2">
    <source>
        <dbReference type="ARBA" id="ARBA00010992"/>
    </source>
</evidence>
<feature type="transmembrane region" description="Helical" evidence="7">
    <location>
        <begin position="136"/>
        <end position="158"/>
    </location>
</feature>
<feature type="transmembrane region" description="Helical" evidence="7">
    <location>
        <begin position="190"/>
        <end position="210"/>
    </location>
</feature>
<comment type="caution">
    <text evidence="8">The sequence shown here is derived from an EMBL/GenBank/DDBJ whole genome shotgun (WGS) entry which is preliminary data.</text>
</comment>
<evidence type="ECO:0000256" key="6">
    <source>
        <dbReference type="ARBA" id="ARBA00023136"/>
    </source>
</evidence>
<keyword evidence="9" id="KW-1185">Reference proteome</keyword>
<evidence type="ECO:0000256" key="3">
    <source>
        <dbReference type="ARBA" id="ARBA00022597"/>
    </source>
</evidence>
<evidence type="ECO:0000256" key="1">
    <source>
        <dbReference type="ARBA" id="ARBA00004370"/>
    </source>
</evidence>
<dbReference type="PANTHER" id="PTHR48021">
    <property type="match status" value="1"/>
</dbReference>
<keyword evidence="5 7" id="KW-1133">Transmembrane helix</keyword>
<sequence>MEAWSLDLRSDRRWRLGASISDPIGDGGLGLHLRSYRRSRISDQIRDRGSPIRSEIEAPSLHLLSDQRSSISDIQLRSPSPISISDLHLRPQQMSWRALISCLIWPTIAHLALIVFDRTNEPSVLELVKTCCKRIFAALTVQVAANSVGVKLISYIAPISVGDLPMFVNAFSVGGSILSILVVRKIPRRPILLTSLVIIIVELAVMSYVLAKCGQFLKVSAISVFLFTVTTGFSSLPLLYTLEVFSHEFRAVGFSLVGLLNEVVQLFLVYGLNQVTKGATIQNTLWIACAVSGVILTLGWFLVEETKDQKESDPEMEPE</sequence>
<gene>
    <name evidence="8" type="ORF">SO802_020201</name>
</gene>
<keyword evidence="4 7" id="KW-0812">Transmembrane</keyword>
<dbReference type="InterPro" id="IPR036259">
    <property type="entry name" value="MFS_trans_sf"/>
</dbReference>
<comment type="subcellular location">
    <subcellularLocation>
        <location evidence="1">Membrane</location>
    </subcellularLocation>
</comment>
<evidence type="ECO:0000256" key="4">
    <source>
        <dbReference type="ARBA" id="ARBA00022692"/>
    </source>
</evidence>
<dbReference type="AlphaFoldDB" id="A0AAW2CES2"/>
<organism evidence="8 9">
    <name type="scientific">Lithocarpus litseifolius</name>
    <dbReference type="NCBI Taxonomy" id="425828"/>
    <lineage>
        <taxon>Eukaryota</taxon>
        <taxon>Viridiplantae</taxon>
        <taxon>Streptophyta</taxon>
        <taxon>Embryophyta</taxon>
        <taxon>Tracheophyta</taxon>
        <taxon>Spermatophyta</taxon>
        <taxon>Magnoliopsida</taxon>
        <taxon>eudicotyledons</taxon>
        <taxon>Gunneridae</taxon>
        <taxon>Pentapetalae</taxon>
        <taxon>rosids</taxon>
        <taxon>fabids</taxon>
        <taxon>Fagales</taxon>
        <taxon>Fagaceae</taxon>
        <taxon>Lithocarpus</taxon>
    </lineage>
</organism>
<protein>
    <submittedName>
        <fullName evidence="8">Uncharacterized protein</fullName>
    </submittedName>
</protein>
<dbReference type="PANTHER" id="PTHR48021:SF1">
    <property type="entry name" value="GH07001P-RELATED"/>
    <property type="match status" value="1"/>
</dbReference>
<evidence type="ECO:0000256" key="5">
    <source>
        <dbReference type="ARBA" id="ARBA00022989"/>
    </source>
</evidence>
<feature type="transmembrane region" description="Helical" evidence="7">
    <location>
        <begin position="216"/>
        <end position="239"/>
    </location>
</feature>
<keyword evidence="3" id="KW-0813">Transport</keyword>
<dbReference type="InterPro" id="IPR005828">
    <property type="entry name" value="MFS_sugar_transport-like"/>
</dbReference>
<dbReference type="EMBL" id="JAZDWU010000007">
    <property type="protein sequence ID" value="KAK9995515.1"/>
    <property type="molecule type" value="Genomic_DNA"/>
</dbReference>
<dbReference type="GO" id="GO:0022857">
    <property type="term" value="F:transmembrane transporter activity"/>
    <property type="evidence" value="ECO:0007669"/>
    <property type="project" value="InterPro"/>
</dbReference>